<name>L7JS11_TRAHO</name>
<protein>
    <submittedName>
        <fullName evidence="1">Uncharacterized protein</fullName>
    </submittedName>
</protein>
<feature type="non-terminal residue" evidence="1">
    <location>
        <position position="1"/>
    </location>
</feature>
<gene>
    <name evidence="1" type="ORF">THOM_2830</name>
</gene>
<proteinExistence type="predicted"/>
<dbReference type="Proteomes" id="UP000011185">
    <property type="component" value="Unassembled WGS sequence"/>
</dbReference>
<dbReference type="VEuPathDB" id="MicrosporidiaDB:THOM_2830"/>
<sequence length="54" mass="5554">VSIGTGITEVVPTHLRCVVASASCFNDTSRIRAIVFLYFLGEGGGAANSKPASI</sequence>
<evidence type="ECO:0000313" key="2">
    <source>
        <dbReference type="Proteomes" id="UP000011185"/>
    </source>
</evidence>
<evidence type="ECO:0000313" key="1">
    <source>
        <dbReference type="EMBL" id="ELQ74253.1"/>
    </source>
</evidence>
<organism evidence="1 2">
    <name type="scientific">Trachipleistophora hominis</name>
    <name type="common">Microsporidian parasite</name>
    <dbReference type="NCBI Taxonomy" id="72359"/>
    <lineage>
        <taxon>Eukaryota</taxon>
        <taxon>Fungi</taxon>
        <taxon>Fungi incertae sedis</taxon>
        <taxon>Microsporidia</taxon>
        <taxon>Pleistophoridae</taxon>
        <taxon>Trachipleistophora</taxon>
    </lineage>
</organism>
<dbReference type="AlphaFoldDB" id="L7JS11"/>
<dbReference type="EMBL" id="JH994056">
    <property type="protein sequence ID" value="ELQ74253.1"/>
    <property type="molecule type" value="Genomic_DNA"/>
</dbReference>
<reference evidence="1 2" key="1">
    <citation type="journal article" date="2012" name="PLoS Pathog.">
        <title>The genome of the obligate intracellular parasite Trachipleistophora hominis: new insights into microsporidian genome dynamics and reductive evolution.</title>
        <authorList>
            <person name="Heinz E."/>
            <person name="Williams T.A."/>
            <person name="Nakjang S."/>
            <person name="Noel C.J."/>
            <person name="Swan D.C."/>
            <person name="Goldberg A.V."/>
            <person name="Harris S.R."/>
            <person name="Weinmaier T."/>
            <person name="Markert S."/>
            <person name="Becher D."/>
            <person name="Bernhardt J."/>
            <person name="Dagan T."/>
            <person name="Hacker C."/>
            <person name="Lucocq J.M."/>
            <person name="Schweder T."/>
            <person name="Rattei T."/>
            <person name="Hall N."/>
            <person name="Hirt R.P."/>
            <person name="Embley T.M."/>
        </authorList>
    </citation>
    <scope>NUCLEOTIDE SEQUENCE [LARGE SCALE GENOMIC DNA]</scope>
</reference>
<accession>L7JS11</accession>
<dbReference type="HOGENOM" id="CLU_3056298_0_0_1"/>
<keyword evidence="2" id="KW-1185">Reference proteome</keyword>
<dbReference type="InParanoid" id="L7JS11"/>